<keyword evidence="3" id="KW-0288">FMN</keyword>
<proteinExistence type="inferred from homology"/>
<keyword evidence="6" id="KW-0560">Oxidoreductase</keyword>
<gene>
    <name evidence="6" type="ORF">ACFQRF_25315</name>
</gene>
<dbReference type="GO" id="GO:0016491">
    <property type="term" value="F:oxidoreductase activity"/>
    <property type="evidence" value="ECO:0007669"/>
    <property type="project" value="UniProtKB-KW"/>
</dbReference>
<keyword evidence="2" id="KW-0285">Flavoprotein</keyword>
<dbReference type="InterPro" id="IPR002563">
    <property type="entry name" value="Flavin_Rdtase-like_dom"/>
</dbReference>
<protein>
    <submittedName>
        <fullName evidence="6">Flavin reductase family protein</fullName>
        <ecNumber evidence="6">1.5.1.-</ecNumber>
    </submittedName>
</protein>
<sequence length="202" mass="21781">MRTDLTPGDLSGRRFYQLLTSVVVPRPIAWVATTSAHGVDNLAPHSFFTIACANPPIVQFTSVGRKDTLSNVEATREFVVNLTTEALWAEVNATGADFPPDVSEFDAVGLEREASARVRPPRVAGSPVALECRLHSTLPLGDSTVVFGEVVHAAVDTAAMDGDDLPGIGRLRPLSRLGRNEWATVGEVTPLDRISHTEWLRG</sequence>
<evidence type="ECO:0000313" key="6">
    <source>
        <dbReference type="EMBL" id="MFC7331062.1"/>
    </source>
</evidence>
<dbReference type="PANTHER" id="PTHR33798:SF5">
    <property type="entry name" value="FLAVIN REDUCTASE LIKE DOMAIN-CONTAINING PROTEIN"/>
    <property type="match status" value="1"/>
</dbReference>
<comment type="cofactor">
    <cofactor evidence="1">
        <name>FMN</name>
        <dbReference type="ChEBI" id="CHEBI:58210"/>
    </cofactor>
</comment>
<dbReference type="SUPFAM" id="SSF50475">
    <property type="entry name" value="FMN-binding split barrel"/>
    <property type="match status" value="1"/>
</dbReference>
<evidence type="ECO:0000313" key="7">
    <source>
        <dbReference type="Proteomes" id="UP001596540"/>
    </source>
</evidence>
<name>A0ABW2KMG5_9ACTN</name>
<keyword evidence="7" id="KW-1185">Reference proteome</keyword>
<dbReference type="EC" id="1.5.1.-" evidence="6"/>
<feature type="domain" description="Flavin reductase like" evidence="5">
    <location>
        <begin position="21"/>
        <end position="176"/>
    </location>
</feature>
<dbReference type="SMART" id="SM00903">
    <property type="entry name" value="Flavin_Reduct"/>
    <property type="match status" value="1"/>
</dbReference>
<dbReference type="EMBL" id="JBHTBH010000015">
    <property type="protein sequence ID" value="MFC7331062.1"/>
    <property type="molecule type" value="Genomic_DNA"/>
</dbReference>
<evidence type="ECO:0000259" key="5">
    <source>
        <dbReference type="SMART" id="SM00903"/>
    </source>
</evidence>
<dbReference type="InterPro" id="IPR012349">
    <property type="entry name" value="Split_barrel_FMN-bd"/>
</dbReference>
<reference evidence="7" key="1">
    <citation type="journal article" date="2019" name="Int. J. Syst. Evol. Microbiol.">
        <title>The Global Catalogue of Microorganisms (GCM) 10K type strain sequencing project: providing services to taxonomists for standard genome sequencing and annotation.</title>
        <authorList>
            <consortium name="The Broad Institute Genomics Platform"/>
            <consortium name="The Broad Institute Genome Sequencing Center for Infectious Disease"/>
            <person name="Wu L."/>
            <person name="Ma J."/>
        </authorList>
    </citation>
    <scope>NUCLEOTIDE SEQUENCE [LARGE SCALE GENOMIC DNA]</scope>
    <source>
        <strain evidence="7">CGMCC 4.7382</strain>
    </source>
</reference>
<dbReference type="Gene3D" id="2.30.110.10">
    <property type="entry name" value="Electron Transport, Fmn-binding Protein, Chain A"/>
    <property type="match status" value="1"/>
</dbReference>
<evidence type="ECO:0000256" key="1">
    <source>
        <dbReference type="ARBA" id="ARBA00001917"/>
    </source>
</evidence>
<accession>A0ABW2KMG5</accession>
<dbReference type="RefSeq" id="WP_379873700.1">
    <property type="nucleotide sequence ID" value="NZ_JBHTBH010000015.1"/>
</dbReference>
<dbReference type="PANTHER" id="PTHR33798">
    <property type="entry name" value="FLAVOPROTEIN OXYGENASE"/>
    <property type="match status" value="1"/>
</dbReference>
<dbReference type="Proteomes" id="UP001596540">
    <property type="component" value="Unassembled WGS sequence"/>
</dbReference>
<organism evidence="6 7">
    <name type="scientific">Marinactinospora rubrisoli</name>
    <dbReference type="NCBI Taxonomy" id="2715399"/>
    <lineage>
        <taxon>Bacteria</taxon>
        <taxon>Bacillati</taxon>
        <taxon>Actinomycetota</taxon>
        <taxon>Actinomycetes</taxon>
        <taxon>Streptosporangiales</taxon>
        <taxon>Nocardiopsidaceae</taxon>
        <taxon>Marinactinospora</taxon>
    </lineage>
</organism>
<dbReference type="Pfam" id="PF01613">
    <property type="entry name" value="Flavin_Reduct"/>
    <property type="match status" value="1"/>
</dbReference>
<evidence type="ECO:0000256" key="4">
    <source>
        <dbReference type="ARBA" id="ARBA00038054"/>
    </source>
</evidence>
<comment type="caution">
    <text evidence="6">The sequence shown here is derived from an EMBL/GenBank/DDBJ whole genome shotgun (WGS) entry which is preliminary data.</text>
</comment>
<evidence type="ECO:0000256" key="2">
    <source>
        <dbReference type="ARBA" id="ARBA00022630"/>
    </source>
</evidence>
<evidence type="ECO:0000256" key="3">
    <source>
        <dbReference type="ARBA" id="ARBA00022643"/>
    </source>
</evidence>
<comment type="similarity">
    <text evidence="4">Belongs to the flavoredoxin family.</text>
</comment>